<evidence type="ECO:0000313" key="3">
    <source>
        <dbReference type="Proteomes" id="UP001177003"/>
    </source>
</evidence>
<name>A0AA35Z4G4_LACSI</name>
<dbReference type="EMBL" id="OX465081">
    <property type="protein sequence ID" value="CAI9285741.1"/>
    <property type="molecule type" value="Genomic_DNA"/>
</dbReference>
<protein>
    <submittedName>
        <fullName evidence="2">Uncharacterized protein</fullName>
    </submittedName>
</protein>
<feature type="region of interest" description="Disordered" evidence="1">
    <location>
        <begin position="443"/>
        <end position="468"/>
    </location>
</feature>
<accession>A0AA35Z4G4</accession>
<dbReference type="Proteomes" id="UP001177003">
    <property type="component" value="Chromosome 5"/>
</dbReference>
<dbReference type="AlphaFoldDB" id="A0AA35Z4G4"/>
<evidence type="ECO:0000313" key="2">
    <source>
        <dbReference type="EMBL" id="CAI9285741.1"/>
    </source>
</evidence>
<keyword evidence="3" id="KW-1185">Reference proteome</keyword>
<reference evidence="2" key="1">
    <citation type="submission" date="2023-04" db="EMBL/GenBank/DDBJ databases">
        <authorList>
            <person name="Vijverberg K."/>
            <person name="Xiong W."/>
            <person name="Schranz E."/>
        </authorList>
    </citation>
    <scope>NUCLEOTIDE SEQUENCE</scope>
</reference>
<sequence>MAEQLKFVDSHNVAGYLMDPPPAHQEFKSMMRIYEQVIREVLEFGDASAFPIEYSADQVKEVLEMMCYEGTYPPTIKKLLPPYWRFLTHSFVICISRRKGGFDEISQTVTSAIFALVMNWDYNFSKFVFEEMKSNLQGKKKDLFLMYSMFLQMIFNEKYPLIERSFDTLAMKALGPNTFGLMKQSRKVFKVDYQRLKELVKFGKFSEVERSSAVSLINAEIVEKYMMPKPKFQFAYEEIEVSDDEEEEDQEKELTKNEFEDLIQQSISNIEEDAVVTPFDVPERDRDTTVQSSVPTPEQVDAFITKLQRTARKPPQIVLVTTEPPSESDQEDLAHNLLLRKRKRRDPSLIIEEVFPSEGAQASGSSLEAPELDISKGKSKLPESKFVDVALLQNIVFDLEQSSIEKDLITGRQDIRISELEKENSIKDAKISELQVNLGGENISASCSGAADPTSQSSSERAVRPAPDANIDSFLSSVPITAQERREKQTRVEQLKGKMIVMKHSNQNAPSDHPEKFFRESGEKFTDKYGDRSDIVMWGYDAEKKMWIVKRKSGQIEYYEKKVEFLPWTNVDLSELIDAPFYNPTNDIMTWSFKSFLEVKAKK</sequence>
<organism evidence="2 3">
    <name type="scientific">Lactuca saligna</name>
    <name type="common">Willowleaf lettuce</name>
    <dbReference type="NCBI Taxonomy" id="75948"/>
    <lineage>
        <taxon>Eukaryota</taxon>
        <taxon>Viridiplantae</taxon>
        <taxon>Streptophyta</taxon>
        <taxon>Embryophyta</taxon>
        <taxon>Tracheophyta</taxon>
        <taxon>Spermatophyta</taxon>
        <taxon>Magnoliopsida</taxon>
        <taxon>eudicotyledons</taxon>
        <taxon>Gunneridae</taxon>
        <taxon>Pentapetalae</taxon>
        <taxon>asterids</taxon>
        <taxon>campanulids</taxon>
        <taxon>Asterales</taxon>
        <taxon>Asteraceae</taxon>
        <taxon>Cichorioideae</taxon>
        <taxon>Cichorieae</taxon>
        <taxon>Lactucinae</taxon>
        <taxon>Lactuca</taxon>
    </lineage>
</organism>
<proteinExistence type="predicted"/>
<evidence type="ECO:0000256" key="1">
    <source>
        <dbReference type="SAM" id="MobiDB-lite"/>
    </source>
</evidence>
<feature type="compositionally biased region" description="Polar residues" evidence="1">
    <location>
        <begin position="443"/>
        <end position="460"/>
    </location>
</feature>
<gene>
    <name evidence="2" type="ORF">LSALG_LOCUS25197</name>
</gene>